<dbReference type="PANTHER" id="PTHR36433">
    <property type="entry name" value="HYPOTHETICAL CYTOSOLIC PROTEIN"/>
    <property type="match status" value="1"/>
</dbReference>
<organism evidence="1 2">
    <name type="scientific">Paenibacillus profundus</name>
    <dbReference type="NCBI Taxonomy" id="1173085"/>
    <lineage>
        <taxon>Bacteria</taxon>
        <taxon>Bacillati</taxon>
        <taxon>Bacillota</taxon>
        <taxon>Bacilli</taxon>
        <taxon>Bacillales</taxon>
        <taxon>Paenibacillaceae</taxon>
        <taxon>Paenibacillus</taxon>
    </lineage>
</organism>
<accession>A0ABS8YMN7</accession>
<comment type="caution">
    <text evidence="1">The sequence shown here is derived from an EMBL/GenBank/DDBJ whole genome shotgun (WGS) entry which is preliminary data.</text>
</comment>
<dbReference type="PROSITE" id="PS51257">
    <property type="entry name" value="PROKAR_LIPOPROTEIN"/>
    <property type="match status" value="1"/>
</dbReference>
<dbReference type="RefSeq" id="WP_019421066.1">
    <property type="nucleotide sequence ID" value="NZ_JAJNBZ010000026.1"/>
</dbReference>
<dbReference type="Proteomes" id="UP001199916">
    <property type="component" value="Unassembled WGS sequence"/>
</dbReference>
<proteinExistence type="predicted"/>
<dbReference type="NCBIfam" id="TIGR01655">
    <property type="entry name" value="yxeA_fam"/>
    <property type="match status" value="1"/>
</dbReference>
<gene>
    <name evidence="1" type="ORF">LQV63_23425</name>
</gene>
<dbReference type="Pfam" id="PF06486">
    <property type="entry name" value="DUF1093"/>
    <property type="match status" value="1"/>
</dbReference>
<evidence type="ECO:0000313" key="1">
    <source>
        <dbReference type="EMBL" id="MCE5172234.1"/>
    </source>
</evidence>
<dbReference type="InterPro" id="IPR006542">
    <property type="entry name" value="DUF1093"/>
</dbReference>
<protein>
    <submittedName>
        <fullName evidence="1">YxeA family protein</fullName>
    </submittedName>
</protein>
<dbReference type="InterPro" id="IPR036166">
    <property type="entry name" value="YxeA-like_sf"/>
</dbReference>
<dbReference type="SUPFAM" id="SSF159121">
    <property type="entry name" value="BC4932-like"/>
    <property type="match status" value="1"/>
</dbReference>
<dbReference type="PANTHER" id="PTHR36433:SF2">
    <property type="entry name" value="YXEA FAMILY PROTEIN"/>
    <property type="match status" value="1"/>
</dbReference>
<name>A0ABS8YMN7_9BACL</name>
<evidence type="ECO:0000313" key="2">
    <source>
        <dbReference type="Proteomes" id="UP001199916"/>
    </source>
</evidence>
<keyword evidence="2" id="KW-1185">Reference proteome</keyword>
<reference evidence="1 2" key="1">
    <citation type="submission" date="2021-11" db="EMBL/GenBank/DDBJ databases">
        <title>Draft genome sequence of Paenibacillus profundus YoMME, a new Gram-positive bacteria with exoelectrogenic properties.</title>
        <authorList>
            <person name="Hubenova Y."/>
            <person name="Hubenova E."/>
            <person name="Manasiev Y."/>
            <person name="Peykov S."/>
            <person name="Mitov M."/>
        </authorList>
    </citation>
    <scope>NUCLEOTIDE SEQUENCE [LARGE SCALE GENOMIC DNA]</scope>
    <source>
        <strain evidence="1 2">YoMME</strain>
    </source>
</reference>
<sequence>MKRSIAMLVILVVFASILAGCNFQRMGKDIYYVQITMDGQKEETTDDKDNPFTTYKYSLPAFDEEGTEKTMEFTAQKNLRKEAYLRVYYSSKKGVTSWEEVQKDDLPAKVKEKLESE</sequence>
<dbReference type="Gene3D" id="2.40.50.480">
    <property type="match status" value="1"/>
</dbReference>
<dbReference type="EMBL" id="JAJNBZ010000026">
    <property type="protein sequence ID" value="MCE5172234.1"/>
    <property type="molecule type" value="Genomic_DNA"/>
</dbReference>